<gene>
    <name evidence="1" type="ORF">U0070_025012</name>
</gene>
<comment type="caution">
    <text evidence="1">The sequence shown here is derived from an EMBL/GenBank/DDBJ whole genome shotgun (WGS) entry which is preliminary data.</text>
</comment>
<dbReference type="EMBL" id="JBBHLL010000345">
    <property type="protein sequence ID" value="KAK7805265.1"/>
    <property type="molecule type" value="Genomic_DNA"/>
</dbReference>
<evidence type="ECO:0000313" key="1">
    <source>
        <dbReference type="EMBL" id="KAK7805265.1"/>
    </source>
</evidence>
<name>A0AAW0HT13_MYOGA</name>
<proteinExistence type="predicted"/>
<organism evidence="1 2">
    <name type="scientific">Myodes glareolus</name>
    <name type="common">Bank vole</name>
    <name type="synonym">Clethrionomys glareolus</name>
    <dbReference type="NCBI Taxonomy" id="447135"/>
    <lineage>
        <taxon>Eukaryota</taxon>
        <taxon>Metazoa</taxon>
        <taxon>Chordata</taxon>
        <taxon>Craniata</taxon>
        <taxon>Vertebrata</taxon>
        <taxon>Euteleostomi</taxon>
        <taxon>Mammalia</taxon>
        <taxon>Eutheria</taxon>
        <taxon>Euarchontoglires</taxon>
        <taxon>Glires</taxon>
        <taxon>Rodentia</taxon>
        <taxon>Myomorpha</taxon>
        <taxon>Muroidea</taxon>
        <taxon>Cricetidae</taxon>
        <taxon>Arvicolinae</taxon>
        <taxon>Myodes</taxon>
    </lineage>
</organism>
<dbReference type="Proteomes" id="UP001488838">
    <property type="component" value="Unassembled WGS sequence"/>
</dbReference>
<feature type="non-terminal residue" evidence="1">
    <location>
        <position position="1"/>
    </location>
</feature>
<protein>
    <submittedName>
        <fullName evidence="1">Uncharacterized protein</fullName>
    </submittedName>
</protein>
<sequence>CECQPTGPGDAQSLKTCYDHPDEVKMWLVKMLPIKTQKPRSVVLVEHKAQEDATEPRKLKVGNWMENQQLQGLHVEGRQQKEKTRAMACPPDKEEQTWAQLKEQALCPQE</sequence>
<dbReference type="AlphaFoldDB" id="A0AAW0HT13"/>
<reference evidence="1 2" key="1">
    <citation type="journal article" date="2023" name="bioRxiv">
        <title>Conserved and derived expression patterns and positive selection on dental genes reveal complex evolutionary context of ever-growing rodent molars.</title>
        <authorList>
            <person name="Calamari Z.T."/>
            <person name="Song A."/>
            <person name="Cohen E."/>
            <person name="Akter M."/>
            <person name="Roy R.D."/>
            <person name="Hallikas O."/>
            <person name="Christensen M.M."/>
            <person name="Li P."/>
            <person name="Marangoni P."/>
            <person name="Jernvall J."/>
            <person name="Klein O.D."/>
        </authorList>
    </citation>
    <scope>NUCLEOTIDE SEQUENCE [LARGE SCALE GENOMIC DNA]</scope>
    <source>
        <strain evidence="1">V071</strain>
    </source>
</reference>
<evidence type="ECO:0000313" key="2">
    <source>
        <dbReference type="Proteomes" id="UP001488838"/>
    </source>
</evidence>
<keyword evidence="2" id="KW-1185">Reference proteome</keyword>
<accession>A0AAW0HT13</accession>